<comment type="caution">
    <text evidence="1">The sequence shown here is derived from an EMBL/GenBank/DDBJ whole genome shotgun (WGS) entry which is preliminary data.</text>
</comment>
<gene>
    <name evidence="1" type="ORF">KYI95_15630</name>
</gene>
<dbReference type="RefSeq" id="WP_218995774.1">
    <property type="nucleotide sequence ID" value="NZ_JAHVXU010000009.1"/>
</dbReference>
<keyword evidence="2" id="KW-1185">Reference proteome</keyword>
<evidence type="ECO:0000313" key="1">
    <source>
        <dbReference type="EMBL" id="MBW1258609.1"/>
    </source>
</evidence>
<name>A0ABS6VH05_9GAMM</name>
<organism evidence="1 2">
    <name type="scientific">Pantoea allii</name>
    <dbReference type="NCBI Taxonomy" id="574096"/>
    <lineage>
        <taxon>Bacteria</taxon>
        <taxon>Pseudomonadati</taxon>
        <taxon>Pseudomonadota</taxon>
        <taxon>Gammaproteobacteria</taxon>
        <taxon>Enterobacterales</taxon>
        <taxon>Erwiniaceae</taxon>
        <taxon>Pantoea</taxon>
    </lineage>
</organism>
<sequence length="118" mass="12987">MNHGFEQHVQYVFERAMNAVKSSAKLSNPCTVSPEDKSLRGHADIVVINPSERLASALKKCTQIVEVKPNIWVVGDFTRRDVNFSLSVNEAAVDCALKVLSEGIDGADGQFRAPSWIE</sequence>
<evidence type="ECO:0000313" key="2">
    <source>
        <dbReference type="Proteomes" id="UP001197236"/>
    </source>
</evidence>
<dbReference type="Proteomes" id="UP001197236">
    <property type="component" value="Unassembled WGS sequence"/>
</dbReference>
<accession>A0ABS6VH05</accession>
<protein>
    <submittedName>
        <fullName evidence="1">Uncharacterized protein</fullName>
    </submittedName>
</protein>
<dbReference type="EMBL" id="JAHVXZ010000008">
    <property type="protein sequence ID" value="MBW1258609.1"/>
    <property type="molecule type" value="Genomic_DNA"/>
</dbReference>
<reference evidence="1 2" key="1">
    <citation type="submission" date="2021-07" db="EMBL/GenBank/DDBJ databases">
        <title>A novel phosphonate cluster across the Pantoea species complex is important for pathogenicity in onion.</title>
        <authorList>
            <person name="Zhao M."/>
            <person name="Stice S."/>
            <person name="Shin G.Y."/>
            <person name="Coutinho T."/>
            <person name="Gitaitis R."/>
            <person name="Kvitko B."/>
            <person name="Dutta B."/>
        </authorList>
    </citation>
    <scope>NUCLEOTIDE SEQUENCE [LARGE SCALE GENOMIC DNA]</scope>
    <source>
        <strain evidence="1 2">BD 382</strain>
    </source>
</reference>
<proteinExistence type="predicted"/>